<name>A0A8S9KY84_BRACR</name>
<organism evidence="1 2">
    <name type="scientific">Brassica cretica</name>
    <name type="common">Mustard</name>
    <dbReference type="NCBI Taxonomy" id="69181"/>
    <lineage>
        <taxon>Eukaryota</taxon>
        <taxon>Viridiplantae</taxon>
        <taxon>Streptophyta</taxon>
        <taxon>Embryophyta</taxon>
        <taxon>Tracheophyta</taxon>
        <taxon>Spermatophyta</taxon>
        <taxon>Magnoliopsida</taxon>
        <taxon>eudicotyledons</taxon>
        <taxon>Gunneridae</taxon>
        <taxon>Pentapetalae</taxon>
        <taxon>rosids</taxon>
        <taxon>malvids</taxon>
        <taxon>Brassicales</taxon>
        <taxon>Brassicaceae</taxon>
        <taxon>Brassiceae</taxon>
        <taxon>Brassica</taxon>
    </lineage>
</organism>
<gene>
    <name evidence="1" type="ORF">F2Q68_00010721</name>
</gene>
<accession>A0A8S9KY84</accession>
<evidence type="ECO:0000313" key="2">
    <source>
        <dbReference type="Proteomes" id="UP000712281"/>
    </source>
</evidence>
<dbReference type="AlphaFoldDB" id="A0A8S9KY84"/>
<proteinExistence type="predicted"/>
<dbReference type="EMBL" id="QGKW02000717">
    <property type="protein sequence ID" value="KAF2599299.1"/>
    <property type="molecule type" value="Genomic_DNA"/>
</dbReference>
<comment type="caution">
    <text evidence="1">The sequence shown here is derived from an EMBL/GenBank/DDBJ whole genome shotgun (WGS) entry which is preliminary data.</text>
</comment>
<protein>
    <submittedName>
        <fullName evidence="1">Uncharacterized protein</fullName>
    </submittedName>
</protein>
<dbReference type="Proteomes" id="UP000712281">
    <property type="component" value="Unassembled WGS sequence"/>
</dbReference>
<reference evidence="1" key="1">
    <citation type="submission" date="2019-12" db="EMBL/GenBank/DDBJ databases">
        <title>Genome sequencing and annotation of Brassica cretica.</title>
        <authorList>
            <person name="Studholme D.J."/>
            <person name="Sarris P.F."/>
        </authorList>
    </citation>
    <scope>NUCLEOTIDE SEQUENCE</scope>
    <source>
        <strain evidence="1">PFS-001/15</strain>
        <tissue evidence="1">Leaf</tissue>
    </source>
</reference>
<sequence length="403" mass="44422">MTGSPLGTLELLGESLISLGPEEPGNKVKGTAFCHPRCGHSWYLLGYRIILLGSWSLSSSRAACSFLKKGTIRLRGCWCDSQGLTCFWNERPCWKVPPFSAGFCLFFGSRDRGRDSFHAPAFSVRSPLSSVSEGFQYFHETGSHIHPPERPGSEASCLAKWLPPASVRRPLLWIRLMHPLRRPGLTSRCIFKGLRGRPCGAVDTGSLRIPLVLGMIRGPPSLERPPTTPYTGRIASPAVCLTSPLNPMSGVTFCVKALSSSPRSWYALWKIMLLELPLSTSILFTKQFATGREIIRASWWGARIFSCSLAVKLISSVPRSRRFGWVISRPCLALWVLFFAAAWLTPLTSEPPDMTWITRSWRGGEVGAAPLGVPCCFFAEGDAVFGFVAMIAVEVAPEFRVPE</sequence>
<evidence type="ECO:0000313" key="1">
    <source>
        <dbReference type="EMBL" id="KAF2599299.1"/>
    </source>
</evidence>